<keyword evidence="15" id="KW-1185">Reference proteome</keyword>
<evidence type="ECO:0000256" key="2">
    <source>
        <dbReference type="ARBA" id="ARBA00004651"/>
    </source>
</evidence>
<keyword evidence="10" id="KW-0406">Ion transport</keyword>
<dbReference type="InterPro" id="IPR002528">
    <property type="entry name" value="MATE_fam"/>
</dbReference>
<evidence type="ECO:0000256" key="1">
    <source>
        <dbReference type="ARBA" id="ARBA00003408"/>
    </source>
</evidence>
<feature type="transmembrane region" description="Helical" evidence="13">
    <location>
        <begin position="89"/>
        <end position="107"/>
    </location>
</feature>
<evidence type="ECO:0000256" key="9">
    <source>
        <dbReference type="ARBA" id="ARBA00022989"/>
    </source>
</evidence>
<evidence type="ECO:0000256" key="4">
    <source>
        <dbReference type="ARBA" id="ARBA00020268"/>
    </source>
</evidence>
<dbReference type="RefSeq" id="WP_079588779.1">
    <property type="nucleotide sequence ID" value="NZ_FUYN01000001.1"/>
</dbReference>
<dbReference type="GO" id="GO:0005886">
    <property type="term" value="C:plasma membrane"/>
    <property type="evidence" value="ECO:0007669"/>
    <property type="project" value="UniProtKB-SubCell"/>
</dbReference>
<dbReference type="PANTHER" id="PTHR43298">
    <property type="entry name" value="MULTIDRUG RESISTANCE PROTEIN NORM-RELATED"/>
    <property type="match status" value="1"/>
</dbReference>
<dbReference type="Proteomes" id="UP000243406">
    <property type="component" value="Unassembled WGS sequence"/>
</dbReference>
<evidence type="ECO:0000256" key="7">
    <source>
        <dbReference type="ARBA" id="ARBA00022475"/>
    </source>
</evidence>
<dbReference type="GO" id="GO:0015297">
    <property type="term" value="F:antiporter activity"/>
    <property type="evidence" value="ECO:0007669"/>
    <property type="project" value="UniProtKB-KW"/>
</dbReference>
<keyword evidence="11 13" id="KW-0472">Membrane</keyword>
<dbReference type="NCBIfam" id="TIGR00797">
    <property type="entry name" value="matE"/>
    <property type="match status" value="1"/>
</dbReference>
<feature type="transmembrane region" description="Helical" evidence="13">
    <location>
        <begin position="186"/>
        <end position="207"/>
    </location>
</feature>
<dbReference type="GO" id="GO:0006811">
    <property type="term" value="P:monoatomic ion transport"/>
    <property type="evidence" value="ECO:0007669"/>
    <property type="project" value="UniProtKB-KW"/>
</dbReference>
<feature type="transmembrane region" description="Helical" evidence="13">
    <location>
        <begin position="316"/>
        <end position="339"/>
    </location>
</feature>
<dbReference type="OrthoDB" id="9776324at2"/>
<dbReference type="PANTHER" id="PTHR43298:SF2">
    <property type="entry name" value="FMN_FAD EXPORTER YEEO-RELATED"/>
    <property type="match status" value="1"/>
</dbReference>
<dbReference type="AlphaFoldDB" id="A0A1T5A7V5"/>
<dbReference type="EMBL" id="FUYN01000001">
    <property type="protein sequence ID" value="SKB30939.1"/>
    <property type="molecule type" value="Genomic_DNA"/>
</dbReference>
<accession>A0A1T5A7V5</accession>
<dbReference type="CDD" id="cd13137">
    <property type="entry name" value="MATE_NorM_like"/>
    <property type="match status" value="1"/>
</dbReference>
<evidence type="ECO:0000256" key="11">
    <source>
        <dbReference type="ARBA" id="ARBA00023136"/>
    </source>
</evidence>
<keyword evidence="7" id="KW-1003">Cell membrane</keyword>
<feature type="transmembrane region" description="Helical" evidence="13">
    <location>
        <begin position="384"/>
        <end position="405"/>
    </location>
</feature>
<keyword evidence="9 13" id="KW-1133">Transmembrane helix</keyword>
<evidence type="ECO:0000256" key="10">
    <source>
        <dbReference type="ARBA" id="ARBA00023065"/>
    </source>
</evidence>
<feature type="transmembrane region" description="Helical" evidence="13">
    <location>
        <begin position="275"/>
        <end position="295"/>
    </location>
</feature>
<evidence type="ECO:0000256" key="3">
    <source>
        <dbReference type="ARBA" id="ARBA00010199"/>
    </source>
</evidence>
<keyword evidence="5" id="KW-0813">Transport</keyword>
<feature type="transmembrane region" description="Helical" evidence="13">
    <location>
        <begin position="157"/>
        <end position="180"/>
    </location>
</feature>
<feature type="transmembrane region" description="Helical" evidence="13">
    <location>
        <begin position="12"/>
        <end position="34"/>
    </location>
</feature>
<dbReference type="GO" id="GO:0042910">
    <property type="term" value="F:xenobiotic transmembrane transporter activity"/>
    <property type="evidence" value="ECO:0007669"/>
    <property type="project" value="InterPro"/>
</dbReference>
<dbReference type="InterPro" id="IPR050222">
    <property type="entry name" value="MATE_MdtK"/>
</dbReference>
<comment type="similarity">
    <text evidence="3">Belongs to the multi antimicrobial extrusion (MATE) (TC 2.A.66.1) family.</text>
</comment>
<dbReference type="InterPro" id="IPR048279">
    <property type="entry name" value="MdtK-like"/>
</dbReference>
<evidence type="ECO:0000313" key="15">
    <source>
        <dbReference type="Proteomes" id="UP000243406"/>
    </source>
</evidence>
<feature type="transmembrane region" description="Helical" evidence="13">
    <location>
        <begin position="351"/>
        <end position="372"/>
    </location>
</feature>
<feature type="transmembrane region" description="Helical" evidence="13">
    <location>
        <begin position="411"/>
        <end position="431"/>
    </location>
</feature>
<feature type="transmembrane region" description="Helical" evidence="13">
    <location>
        <begin position="251"/>
        <end position="269"/>
    </location>
</feature>
<sequence>MKTDIKKILSLAWPVMLGMVFQSLLATVDTYFISQLGLEQSASSGIANSISGVVFVMSTLVSAGTIALIARSFGEENWEAIRSISGNSLLLSACVGMVLGLSGYFLTTSILEVFFKPSASILKYSSEYLGIMFLGTVFVFLNSTLRTILQAMGDTRTPLFIFGLSNIINAILDYILMFIFDFGIAGAAFATVISNIAASIAIGYIVFGRIYNFDLKKLIESLGFNLKTSTRILRIGGWACLQQVARPITGMLMFSLVYSVGAAEGSAAFNIGAQLFNYTFIILGGLSMAISVMVGQALGRNDIDSCDSIIKQGMKVAIINILVFGVLYIAIPGQIIGLFRDEPLVVQYGISYMRIVYAGIIFVAWTSIYSGVFQGAGDTFPPMISAMVANVVLKLPLAYLLAYPFKLGIDGVWIAISLSVVIEALGIIWSFRKGKWKQKQI</sequence>
<comment type="function">
    <text evidence="1">Multidrug efflux pump.</text>
</comment>
<feature type="transmembrane region" description="Helical" evidence="13">
    <location>
        <begin position="46"/>
        <end position="69"/>
    </location>
</feature>
<evidence type="ECO:0000313" key="14">
    <source>
        <dbReference type="EMBL" id="SKB30939.1"/>
    </source>
</evidence>
<evidence type="ECO:0000256" key="5">
    <source>
        <dbReference type="ARBA" id="ARBA00022448"/>
    </source>
</evidence>
<evidence type="ECO:0000256" key="12">
    <source>
        <dbReference type="ARBA" id="ARBA00031636"/>
    </source>
</evidence>
<gene>
    <name evidence="14" type="ORF">SAMN02745120_0842</name>
</gene>
<comment type="subcellular location">
    <subcellularLocation>
        <location evidence="2">Cell membrane</location>
        <topology evidence="2">Multi-pass membrane protein</topology>
    </subcellularLocation>
</comment>
<protein>
    <recommendedName>
        <fullName evidence="4">Probable multidrug resistance protein NorM</fullName>
    </recommendedName>
    <alternativeName>
        <fullName evidence="12">Multidrug-efflux transporter</fullName>
    </alternativeName>
</protein>
<evidence type="ECO:0000256" key="8">
    <source>
        <dbReference type="ARBA" id="ARBA00022692"/>
    </source>
</evidence>
<name>A0A1T5A7V5_9FIRM</name>
<organism evidence="14 15">
    <name type="scientific">Acetoanaerobium noterae</name>
    <dbReference type="NCBI Taxonomy" id="745369"/>
    <lineage>
        <taxon>Bacteria</taxon>
        <taxon>Bacillati</taxon>
        <taxon>Bacillota</taxon>
        <taxon>Clostridia</taxon>
        <taxon>Peptostreptococcales</taxon>
        <taxon>Filifactoraceae</taxon>
        <taxon>Acetoanaerobium</taxon>
    </lineage>
</organism>
<reference evidence="15" key="1">
    <citation type="submission" date="2017-02" db="EMBL/GenBank/DDBJ databases">
        <authorList>
            <person name="Varghese N."/>
            <person name="Submissions S."/>
        </authorList>
    </citation>
    <scope>NUCLEOTIDE SEQUENCE [LARGE SCALE GENOMIC DNA]</scope>
    <source>
        <strain evidence="15">ATCC 35199</strain>
    </source>
</reference>
<evidence type="ECO:0000256" key="13">
    <source>
        <dbReference type="SAM" id="Phobius"/>
    </source>
</evidence>
<evidence type="ECO:0000256" key="6">
    <source>
        <dbReference type="ARBA" id="ARBA00022449"/>
    </source>
</evidence>
<proteinExistence type="inferred from homology"/>
<keyword evidence="6" id="KW-0050">Antiport</keyword>
<keyword evidence="8 13" id="KW-0812">Transmembrane</keyword>
<feature type="transmembrane region" description="Helical" evidence="13">
    <location>
        <begin position="127"/>
        <end position="145"/>
    </location>
</feature>
<dbReference type="Pfam" id="PF01554">
    <property type="entry name" value="MatE"/>
    <property type="match status" value="2"/>
</dbReference>
<dbReference type="PIRSF" id="PIRSF006603">
    <property type="entry name" value="DinF"/>
    <property type="match status" value="1"/>
</dbReference>